<accession>A0A2P2JDW2</accession>
<evidence type="ECO:0000313" key="1">
    <source>
        <dbReference type="EMBL" id="MBW91666.1"/>
    </source>
</evidence>
<name>A0A2P2JDW2_RHIMU</name>
<dbReference type="EMBL" id="GGEC01011183">
    <property type="protein sequence ID" value="MBW91666.1"/>
    <property type="molecule type" value="Transcribed_RNA"/>
</dbReference>
<proteinExistence type="predicted"/>
<organism evidence="1">
    <name type="scientific">Rhizophora mucronata</name>
    <name type="common">Asiatic mangrove</name>
    <dbReference type="NCBI Taxonomy" id="61149"/>
    <lineage>
        <taxon>Eukaryota</taxon>
        <taxon>Viridiplantae</taxon>
        <taxon>Streptophyta</taxon>
        <taxon>Embryophyta</taxon>
        <taxon>Tracheophyta</taxon>
        <taxon>Spermatophyta</taxon>
        <taxon>Magnoliopsida</taxon>
        <taxon>eudicotyledons</taxon>
        <taxon>Gunneridae</taxon>
        <taxon>Pentapetalae</taxon>
        <taxon>rosids</taxon>
        <taxon>fabids</taxon>
        <taxon>Malpighiales</taxon>
        <taxon>Rhizophoraceae</taxon>
        <taxon>Rhizophora</taxon>
    </lineage>
</organism>
<protein>
    <submittedName>
        <fullName evidence="1">Uncharacterized protein</fullName>
    </submittedName>
</protein>
<reference evidence="1" key="1">
    <citation type="submission" date="2018-02" db="EMBL/GenBank/DDBJ databases">
        <title>Rhizophora mucronata_Transcriptome.</title>
        <authorList>
            <person name="Meera S.P."/>
            <person name="Sreeshan A."/>
            <person name="Augustine A."/>
        </authorList>
    </citation>
    <scope>NUCLEOTIDE SEQUENCE</scope>
    <source>
        <tissue evidence="1">Leaf</tissue>
    </source>
</reference>
<sequence>MSKFFRNPNNPLL</sequence>